<dbReference type="Proteomes" id="UP000826271">
    <property type="component" value="Unassembled WGS sequence"/>
</dbReference>
<dbReference type="InterPro" id="IPR023780">
    <property type="entry name" value="Chromo_domain"/>
</dbReference>
<dbReference type="InterPro" id="IPR000953">
    <property type="entry name" value="Chromo/chromo_shadow_dom"/>
</dbReference>
<dbReference type="InterPro" id="IPR029063">
    <property type="entry name" value="SAM-dependent_MTases_sf"/>
</dbReference>
<name>A0AAV6W2W8_9LAMI</name>
<organism evidence="2 3">
    <name type="scientific">Buddleja alternifolia</name>
    <dbReference type="NCBI Taxonomy" id="168488"/>
    <lineage>
        <taxon>Eukaryota</taxon>
        <taxon>Viridiplantae</taxon>
        <taxon>Streptophyta</taxon>
        <taxon>Embryophyta</taxon>
        <taxon>Tracheophyta</taxon>
        <taxon>Spermatophyta</taxon>
        <taxon>Magnoliopsida</taxon>
        <taxon>eudicotyledons</taxon>
        <taxon>Gunneridae</taxon>
        <taxon>Pentapetalae</taxon>
        <taxon>asterids</taxon>
        <taxon>lamiids</taxon>
        <taxon>Lamiales</taxon>
        <taxon>Scrophulariaceae</taxon>
        <taxon>Buddlejeae</taxon>
        <taxon>Buddleja</taxon>
    </lineage>
</organism>
<dbReference type="Gene3D" id="3.40.50.150">
    <property type="entry name" value="Vaccinia Virus protein VP39"/>
    <property type="match status" value="1"/>
</dbReference>
<keyword evidence="3" id="KW-1185">Reference proteome</keyword>
<dbReference type="EMBL" id="WHWC01000019">
    <property type="protein sequence ID" value="KAG8364371.1"/>
    <property type="molecule type" value="Genomic_DNA"/>
</dbReference>
<evidence type="ECO:0000313" key="3">
    <source>
        <dbReference type="Proteomes" id="UP000826271"/>
    </source>
</evidence>
<evidence type="ECO:0000313" key="2">
    <source>
        <dbReference type="EMBL" id="KAG8364371.1"/>
    </source>
</evidence>
<dbReference type="Pfam" id="PF00385">
    <property type="entry name" value="Chromo"/>
    <property type="match status" value="1"/>
</dbReference>
<sequence length="323" mass="35640">MLDGLDDASIEIKEVNVCFEISLPIVEQLLASIPVEREDDPMFVMSMEGVLLSTITRTVDARVCYDDAACVLRKMVFDAKDPHLSSTTPPILPGRLLGTVGQSQGLRCLIAIIRLLYNFVICFLNSKLMALPTPIGDAQQENCFERSRQSLSESDSEAEVVEHAEKLCQVKAILDEFITSGTKAVQRSGLQENPVQICWKGYGSAEDTWEPIESLSTCQEKLKEFVSRDYATKMLPISWSEEKRKSSPETVVCTVAWYSLRAPSPTAPLSTALTPHAASHTFVSTVFLFANSMSAMLLDQSGVITVTTPSTYPHRCGHSQQKP</sequence>
<proteinExistence type="predicted"/>
<dbReference type="InterPro" id="IPR016197">
    <property type="entry name" value="Chromo-like_dom_sf"/>
</dbReference>
<dbReference type="SUPFAM" id="SSF54160">
    <property type="entry name" value="Chromo domain-like"/>
    <property type="match status" value="1"/>
</dbReference>
<accession>A0AAV6W2W8</accession>
<feature type="domain" description="Chromo" evidence="1">
    <location>
        <begin position="172"/>
        <end position="237"/>
    </location>
</feature>
<dbReference type="PROSITE" id="PS50013">
    <property type="entry name" value="CHROMO_2"/>
    <property type="match status" value="1"/>
</dbReference>
<reference evidence="2" key="1">
    <citation type="submission" date="2019-10" db="EMBL/GenBank/DDBJ databases">
        <authorList>
            <person name="Zhang R."/>
            <person name="Pan Y."/>
            <person name="Wang J."/>
            <person name="Ma R."/>
            <person name="Yu S."/>
        </authorList>
    </citation>
    <scope>NUCLEOTIDE SEQUENCE</scope>
    <source>
        <strain evidence="2">LA-IB0</strain>
        <tissue evidence="2">Leaf</tissue>
    </source>
</reference>
<comment type="caution">
    <text evidence="2">The sequence shown here is derived from an EMBL/GenBank/DDBJ whole genome shotgun (WGS) entry which is preliminary data.</text>
</comment>
<protein>
    <recommendedName>
        <fullName evidence="1">Chromo domain-containing protein</fullName>
    </recommendedName>
</protein>
<dbReference type="AlphaFoldDB" id="A0AAV6W2W8"/>
<gene>
    <name evidence="2" type="ORF">BUALT_Bualt19G0121900</name>
</gene>
<evidence type="ECO:0000259" key="1">
    <source>
        <dbReference type="PROSITE" id="PS50013"/>
    </source>
</evidence>